<sequence>MTDLITSSAPADADFLSVRFDLCSQQEWRDLLFRPAGERFDYVVTPNVDHIVRLAREPEIRPVYDAARWHICDSRILQKLARRRGLDLQVYPGSDMVADLLHDRAAKRLRIQAIGPSAEDFAKLTALYPDLDLVRVEAPFMRQGSPEWRATLEAVEAVPADIYLFCLSFPKQEFFAADLKARGIARGTGFCVGASLDFLTGHQTRAPQWMRQAGLEWAHRLLSNPRRLWKRYLIDAPKIFALYMADKRR</sequence>
<geneLocation type="plasmid" evidence="3 4">
    <name>unnamed2</name>
</geneLocation>
<reference evidence="3 4" key="1">
    <citation type="submission" date="2023-09" db="EMBL/GenBank/DDBJ databases">
        <title>Thioclava shenzhenensis sp. nov., a multidrug resistant bacteria-antagonizing species isolated from coastal seawater.</title>
        <authorList>
            <person name="Long M."/>
        </authorList>
    </citation>
    <scope>NUCLEOTIDE SEQUENCE [LARGE SCALE GENOMIC DNA]</scope>
    <source>
        <strain evidence="3 4">FTW29</strain>
        <plasmid evidence="3 4">unnamed2</plasmid>
    </source>
</reference>
<keyword evidence="3" id="KW-0614">Plasmid</keyword>
<dbReference type="EMBL" id="CP135445">
    <property type="protein sequence ID" value="WRY35792.1"/>
    <property type="molecule type" value="Genomic_DNA"/>
</dbReference>
<keyword evidence="1" id="KW-0328">Glycosyltransferase</keyword>
<name>A0ABZ1E431_9RHOB</name>
<keyword evidence="4" id="KW-1185">Reference proteome</keyword>
<dbReference type="Pfam" id="PF03808">
    <property type="entry name" value="Glyco_tran_WecG"/>
    <property type="match status" value="1"/>
</dbReference>
<dbReference type="PANTHER" id="PTHR34136">
    <property type="match status" value="1"/>
</dbReference>
<evidence type="ECO:0000313" key="3">
    <source>
        <dbReference type="EMBL" id="WRY35792.1"/>
    </source>
</evidence>
<gene>
    <name evidence="3" type="ORF">RPE78_16350</name>
</gene>
<evidence type="ECO:0000256" key="1">
    <source>
        <dbReference type="ARBA" id="ARBA00022676"/>
    </source>
</evidence>
<dbReference type="NCBIfam" id="TIGR00696">
    <property type="entry name" value="wecG_tagA_cpsF"/>
    <property type="match status" value="1"/>
</dbReference>
<evidence type="ECO:0000313" key="4">
    <source>
        <dbReference type="Proteomes" id="UP001623290"/>
    </source>
</evidence>
<accession>A0ABZ1E431</accession>
<dbReference type="PANTHER" id="PTHR34136:SF1">
    <property type="entry name" value="UDP-N-ACETYL-D-MANNOSAMINURONIC ACID TRANSFERASE"/>
    <property type="match status" value="1"/>
</dbReference>
<dbReference type="InterPro" id="IPR004629">
    <property type="entry name" value="WecG_TagA_CpsF"/>
</dbReference>
<dbReference type="RefSeq" id="WP_330629537.1">
    <property type="nucleotide sequence ID" value="NZ_CP135445.1"/>
</dbReference>
<keyword evidence="2" id="KW-0808">Transferase</keyword>
<proteinExistence type="predicted"/>
<protein>
    <submittedName>
        <fullName evidence="3">WecB/TagA/CpsF family glycosyltransferase</fullName>
    </submittedName>
</protein>
<dbReference type="CDD" id="cd06533">
    <property type="entry name" value="Glyco_transf_WecG_TagA"/>
    <property type="match status" value="1"/>
</dbReference>
<organism evidence="3 4">
    <name type="scientific">Thioclava litoralis</name>
    <dbReference type="NCBI Taxonomy" id="3076557"/>
    <lineage>
        <taxon>Bacteria</taxon>
        <taxon>Pseudomonadati</taxon>
        <taxon>Pseudomonadota</taxon>
        <taxon>Alphaproteobacteria</taxon>
        <taxon>Rhodobacterales</taxon>
        <taxon>Paracoccaceae</taxon>
        <taxon>Thioclava</taxon>
    </lineage>
</organism>
<evidence type="ECO:0000256" key="2">
    <source>
        <dbReference type="ARBA" id="ARBA00022679"/>
    </source>
</evidence>
<dbReference type="Proteomes" id="UP001623290">
    <property type="component" value="Plasmid unnamed2"/>
</dbReference>